<evidence type="ECO:0000256" key="2">
    <source>
        <dbReference type="ARBA" id="ARBA00022448"/>
    </source>
</evidence>
<protein>
    <recommendedName>
        <fullName evidence="6">Extracellular solute-binding protein</fullName>
    </recommendedName>
</protein>
<dbReference type="SUPFAM" id="SSF53850">
    <property type="entry name" value="Periplasmic binding protein-like II"/>
    <property type="match status" value="1"/>
</dbReference>
<comment type="caution">
    <text evidence="5">The sequence shown here is derived from an EMBL/GenBank/DDBJ whole genome shotgun (WGS) entry which is preliminary data.</text>
</comment>
<keyword evidence="4" id="KW-0472">Membrane</keyword>
<keyword evidence="4" id="KW-1133">Transmembrane helix</keyword>
<keyword evidence="2" id="KW-0813">Transport</keyword>
<evidence type="ECO:0000256" key="1">
    <source>
        <dbReference type="ARBA" id="ARBA00008520"/>
    </source>
</evidence>
<evidence type="ECO:0000256" key="4">
    <source>
        <dbReference type="SAM" id="Phobius"/>
    </source>
</evidence>
<dbReference type="Gene3D" id="3.40.190.10">
    <property type="entry name" value="Periplasmic binding protein-like II"/>
    <property type="match status" value="2"/>
</dbReference>
<dbReference type="PANTHER" id="PTHR30061:SF50">
    <property type="entry name" value="MALTOSE_MALTODEXTRIN-BINDING PERIPLASMIC PROTEIN"/>
    <property type="match status" value="1"/>
</dbReference>
<dbReference type="PANTHER" id="PTHR30061">
    <property type="entry name" value="MALTOSE-BINDING PERIPLASMIC PROTEIN"/>
    <property type="match status" value="1"/>
</dbReference>
<dbReference type="GO" id="GO:0015768">
    <property type="term" value="P:maltose transport"/>
    <property type="evidence" value="ECO:0007669"/>
    <property type="project" value="TreeGrafter"/>
</dbReference>
<keyword evidence="3" id="KW-0732">Signal</keyword>
<organism evidence="5">
    <name type="scientific">marine sediment metagenome</name>
    <dbReference type="NCBI Taxonomy" id="412755"/>
    <lineage>
        <taxon>unclassified sequences</taxon>
        <taxon>metagenomes</taxon>
        <taxon>ecological metagenomes</taxon>
    </lineage>
</organism>
<name>A0A0F9MNG3_9ZZZZ</name>
<keyword evidence="4" id="KW-0812">Transmembrane</keyword>
<proteinExistence type="inferred from homology"/>
<dbReference type="GO" id="GO:1901982">
    <property type="term" value="F:maltose binding"/>
    <property type="evidence" value="ECO:0007669"/>
    <property type="project" value="TreeGrafter"/>
</dbReference>
<evidence type="ECO:0000256" key="3">
    <source>
        <dbReference type="ARBA" id="ARBA00022729"/>
    </source>
</evidence>
<dbReference type="GO" id="GO:0042956">
    <property type="term" value="P:maltodextrin transmembrane transport"/>
    <property type="evidence" value="ECO:0007669"/>
    <property type="project" value="TreeGrafter"/>
</dbReference>
<gene>
    <name evidence="5" type="ORF">LCGC14_1052170</name>
</gene>
<dbReference type="GO" id="GO:0055052">
    <property type="term" value="C:ATP-binding cassette (ABC) transporter complex, substrate-binding subunit-containing"/>
    <property type="evidence" value="ECO:0007669"/>
    <property type="project" value="TreeGrafter"/>
</dbReference>
<evidence type="ECO:0008006" key="6">
    <source>
        <dbReference type="Google" id="ProtNLM"/>
    </source>
</evidence>
<comment type="similarity">
    <text evidence="1">Belongs to the bacterial solute-binding protein 1 family.</text>
</comment>
<accession>A0A0F9MNG3</accession>
<evidence type="ECO:0000313" key="5">
    <source>
        <dbReference type="EMBL" id="KKN08880.1"/>
    </source>
</evidence>
<dbReference type="Pfam" id="PF13416">
    <property type="entry name" value="SBP_bac_8"/>
    <property type="match status" value="1"/>
</dbReference>
<feature type="transmembrane region" description="Helical" evidence="4">
    <location>
        <begin position="457"/>
        <end position="475"/>
    </location>
</feature>
<sequence length="480" mass="52002">MKKNINSKAMILLFAISFLLTASVVIMPIKGDTGPVPAQTVDLKIIVSDQQKPGVDGVITAFLASSLGSGVDSVEVVASGTRSNDQLAYTVALMEAEDSEFDVIGLDTIWPAQFAENGWIVDLTPLLDANEMDAYVPGMVDSSTYKDKIWAYPYFMNLGILFYRNDLLTRNGYDATDITTWAGLKTVANAILDNETEQALNPTLVGYVGQLDAYEGGVVNFFEWAGSNGVTDLVTSTGTVNIDNADVAEAMDFIKALIPGQYTGVMNNSYIIPRTGIVDDEGSSVTRWLANNSIFHRQWTFAYGLSVDNNMDFGVAPLPTFTGASDEKSSAVGGAVLAISEYSNNKAEALNLIRFLGDTVAQEYELTEISNFPALTSVYSSPPTGYEWIGEWSDQLARTLARPVHPKYSEISTIIADYFSDLLSCNKEVADALEQMEADVNELLAGAPVVPIPGFELTILGLASVSMIGIIVVFIRRRIK</sequence>
<dbReference type="InterPro" id="IPR006059">
    <property type="entry name" value="SBP"/>
</dbReference>
<dbReference type="EMBL" id="LAZR01004407">
    <property type="protein sequence ID" value="KKN08880.1"/>
    <property type="molecule type" value="Genomic_DNA"/>
</dbReference>
<dbReference type="AlphaFoldDB" id="A0A0F9MNG3"/>
<reference evidence="5" key="1">
    <citation type="journal article" date="2015" name="Nature">
        <title>Complex archaea that bridge the gap between prokaryotes and eukaryotes.</title>
        <authorList>
            <person name="Spang A."/>
            <person name="Saw J.H."/>
            <person name="Jorgensen S.L."/>
            <person name="Zaremba-Niedzwiedzka K."/>
            <person name="Martijn J."/>
            <person name="Lind A.E."/>
            <person name="van Eijk R."/>
            <person name="Schleper C."/>
            <person name="Guy L."/>
            <person name="Ettema T.J."/>
        </authorList>
    </citation>
    <scope>NUCLEOTIDE SEQUENCE</scope>
</reference>